<keyword evidence="1" id="KW-0812">Transmembrane</keyword>
<proteinExistence type="predicted"/>
<sequence length="336" mass="35476">MIRHHLRFPPRPLPLAALVAIIAASARVQVSGFAIPAIAPAIAAAAKSSRAASAVVVPPVGRLASSSWKDDVDVDVNRRNIAIPDVGNSMTVLPTPPASYALPVVSSLILMTTFFLVPAAHAAAGPDWGLFEGRSGSLLHPIAMLSMFGLSASTALLGYQWRRQRTIGDEISTLRKGMPKLPDGVDAIDRAIVVAMDAEVVDMAYVNSLRAASEIEAKIADLTTERKGLASANPRDRHFNQGALLLFVGTAFAIEGPLNTYARAGKLFPGPHLYAGAGLVVLWSLAAAMVPYMQKGNDAARAVHVGANVAGIGLFAWQVTTGLPILFKVIELTKWP</sequence>
<feature type="transmembrane region" description="Helical" evidence="1">
    <location>
        <begin position="273"/>
        <end position="293"/>
    </location>
</feature>
<evidence type="ECO:0000313" key="4">
    <source>
        <dbReference type="Proteomes" id="UP001530377"/>
    </source>
</evidence>
<dbReference type="PANTHER" id="PTHR34679:SF2">
    <property type="entry name" value="OS02G0122500 PROTEIN"/>
    <property type="match status" value="1"/>
</dbReference>
<reference evidence="3 4" key="1">
    <citation type="submission" date="2024-10" db="EMBL/GenBank/DDBJ databases">
        <title>Updated reference genomes for cyclostephanoid diatoms.</title>
        <authorList>
            <person name="Roberts W.R."/>
            <person name="Alverson A.J."/>
        </authorList>
    </citation>
    <scope>NUCLEOTIDE SEQUENCE [LARGE SCALE GENOMIC DNA]</scope>
    <source>
        <strain evidence="3 4">AJA228-03</strain>
    </source>
</reference>
<feature type="transmembrane region" description="Helical" evidence="1">
    <location>
        <begin position="138"/>
        <end position="159"/>
    </location>
</feature>
<feature type="transmembrane region" description="Helical" evidence="1">
    <location>
        <begin position="305"/>
        <end position="327"/>
    </location>
</feature>
<evidence type="ECO:0000256" key="1">
    <source>
        <dbReference type="SAM" id="Phobius"/>
    </source>
</evidence>
<feature type="transmembrane region" description="Helical" evidence="1">
    <location>
        <begin position="243"/>
        <end position="261"/>
    </location>
</feature>
<gene>
    <name evidence="3" type="ORF">ACHAXA_009147</name>
</gene>
<comment type="caution">
    <text evidence="3">The sequence shown here is derived from an EMBL/GenBank/DDBJ whole genome shotgun (WGS) entry which is preliminary data.</text>
</comment>
<dbReference type="InterPro" id="IPR025067">
    <property type="entry name" value="DUF4079"/>
</dbReference>
<keyword evidence="2" id="KW-0732">Signal</keyword>
<feature type="transmembrane region" description="Helical" evidence="1">
    <location>
        <begin position="98"/>
        <end position="117"/>
    </location>
</feature>
<protein>
    <submittedName>
        <fullName evidence="3">Uncharacterized protein</fullName>
    </submittedName>
</protein>
<name>A0ABD3RWY8_9STRA</name>
<keyword evidence="1" id="KW-0472">Membrane</keyword>
<dbReference type="EMBL" id="JALLPB020000136">
    <property type="protein sequence ID" value="KAL3816708.1"/>
    <property type="molecule type" value="Genomic_DNA"/>
</dbReference>
<dbReference type="PANTHER" id="PTHR34679">
    <property type="match status" value="1"/>
</dbReference>
<evidence type="ECO:0000256" key="2">
    <source>
        <dbReference type="SAM" id="SignalP"/>
    </source>
</evidence>
<feature type="chain" id="PRO_5044875714" evidence="2">
    <location>
        <begin position="33"/>
        <end position="336"/>
    </location>
</feature>
<dbReference type="Proteomes" id="UP001530377">
    <property type="component" value="Unassembled WGS sequence"/>
</dbReference>
<evidence type="ECO:0000313" key="3">
    <source>
        <dbReference type="EMBL" id="KAL3816708.1"/>
    </source>
</evidence>
<accession>A0ABD3RWY8</accession>
<feature type="signal peptide" evidence="2">
    <location>
        <begin position="1"/>
        <end position="32"/>
    </location>
</feature>
<organism evidence="3 4">
    <name type="scientific">Cyclostephanos tholiformis</name>
    <dbReference type="NCBI Taxonomy" id="382380"/>
    <lineage>
        <taxon>Eukaryota</taxon>
        <taxon>Sar</taxon>
        <taxon>Stramenopiles</taxon>
        <taxon>Ochrophyta</taxon>
        <taxon>Bacillariophyta</taxon>
        <taxon>Coscinodiscophyceae</taxon>
        <taxon>Thalassiosirophycidae</taxon>
        <taxon>Stephanodiscales</taxon>
        <taxon>Stephanodiscaceae</taxon>
        <taxon>Cyclostephanos</taxon>
    </lineage>
</organism>
<keyword evidence="4" id="KW-1185">Reference proteome</keyword>
<dbReference type="AlphaFoldDB" id="A0ABD3RWY8"/>
<keyword evidence="1" id="KW-1133">Transmembrane helix</keyword>
<dbReference type="Pfam" id="PF13301">
    <property type="entry name" value="DUF4079"/>
    <property type="match status" value="1"/>
</dbReference>